<feature type="compositionally biased region" description="Low complexity" evidence="5">
    <location>
        <begin position="214"/>
        <end position="226"/>
    </location>
</feature>
<dbReference type="PANTHER" id="PTHR17598">
    <property type="entry name" value="DNA POLYMERASE DELTA SUBUNIT 3"/>
    <property type="match status" value="1"/>
</dbReference>
<organism evidence="6 7">
    <name type="scientific">Xylaria grammica</name>
    <dbReference type="NCBI Taxonomy" id="363999"/>
    <lineage>
        <taxon>Eukaryota</taxon>
        <taxon>Fungi</taxon>
        <taxon>Dikarya</taxon>
        <taxon>Ascomycota</taxon>
        <taxon>Pezizomycotina</taxon>
        <taxon>Sordariomycetes</taxon>
        <taxon>Xylariomycetidae</taxon>
        <taxon>Xylariales</taxon>
        <taxon>Xylariaceae</taxon>
        <taxon>Xylaria</taxon>
    </lineage>
</organism>
<accession>A0A439CPJ8</accession>
<feature type="region of interest" description="Disordered" evidence="5">
    <location>
        <begin position="168"/>
        <end position="443"/>
    </location>
</feature>
<dbReference type="GO" id="GO:1904161">
    <property type="term" value="P:DNA synthesis involved in UV-damage excision repair"/>
    <property type="evidence" value="ECO:0007669"/>
    <property type="project" value="TreeGrafter"/>
</dbReference>
<feature type="compositionally biased region" description="Basic and acidic residues" evidence="5">
    <location>
        <begin position="185"/>
        <end position="210"/>
    </location>
</feature>
<feature type="compositionally biased region" description="Acidic residues" evidence="5">
    <location>
        <begin position="313"/>
        <end position="337"/>
    </location>
</feature>
<evidence type="ECO:0000256" key="4">
    <source>
        <dbReference type="ARBA" id="ARBA00023242"/>
    </source>
</evidence>
<comment type="subcellular location">
    <subcellularLocation>
        <location evidence="1">Nucleus</location>
    </subcellularLocation>
</comment>
<evidence type="ECO:0000313" key="7">
    <source>
        <dbReference type="Proteomes" id="UP000286045"/>
    </source>
</evidence>
<feature type="compositionally biased region" description="Basic residues" evidence="5">
    <location>
        <begin position="360"/>
        <end position="372"/>
    </location>
</feature>
<dbReference type="AlphaFoldDB" id="A0A439CPJ8"/>
<reference evidence="6 7" key="1">
    <citation type="submission" date="2018-12" db="EMBL/GenBank/DDBJ databases">
        <title>Draft genome sequence of Xylaria grammica IHI A82.</title>
        <authorList>
            <person name="Buettner E."/>
            <person name="Kellner H."/>
        </authorList>
    </citation>
    <scope>NUCLEOTIDE SEQUENCE [LARGE SCALE GENOMIC DNA]</scope>
    <source>
        <strain evidence="6 7">IHI A82</strain>
    </source>
</reference>
<dbReference type="Gene3D" id="3.90.1030.20">
    <property type="entry name" value="DNA polymerase delta, p66 (Cdc27) subunit, wHTH domain"/>
    <property type="match status" value="1"/>
</dbReference>
<dbReference type="GO" id="GO:0006297">
    <property type="term" value="P:nucleotide-excision repair, DNA gap filling"/>
    <property type="evidence" value="ECO:0007669"/>
    <property type="project" value="TreeGrafter"/>
</dbReference>
<dbReference type="GO" id="GO:0006271">
    <property type="term" value="P:DNA strand elongation involved in DNA replication"/>
    <property type="evidence" value="ECO:0007669"/>
    <property type="project" value="TreeGrafter"/>
</dbReference>
<dbReference type="PANTHER" id="PTHR17598:SF13">
    <property type="entry name" value="DNA POLYMERASE DELTA SUBUNIT 3"/>
    <property type="match status" value="1"/>
</dbReference>
<feature type="compositionally biased region" description="Basic and acidic residues" evidence="5">
    <location>
        <begin position="289"/>
        <end position="312"/>
    </location>
</feature>
<dbReference type="EMBL" id="RYZI01000639">
    <property type="protein sequence ID" value="RWA04070.1"/>
    <property type="molecule type" value="Genomic_DNA"/>
</dbReference>
<evidence type="ECO:0000313" key="6">
    <source>
        <dbReference type="EMBL" id="RWA04070.1"/>
    </source>
</evidence>
<keyword evidence="4" id="KW-0539">Nucleus</keyword>
<dbReference type="STRING" id="363999.A0A439CPJ8"/>
<evidence type="ECO:0000256" key="5">
    <source>
        <dbReference type="SAM" id="MobiDB-lite"/>
    </source>
</evidence>
<dbReference type="Proteomes" id="UP000286045">
    <property type="component" value="Unassembled WGS sequence"/>
</dbReference>
<keyword evidence="3" id="KW-0235">DNA replication</keyword>
<feature type="compositionally biased region" description="Low complexity" evidence="5">
    <location>
        <begin position="252"/>
        <end position="264"/>
    </location>
</feature>
<dbReference type="InterPro" id="IPR019038">
    <property type="entry name" value="POLD3"/>
</dbReference>
<feature type="compositionally biased region" description="Polar residues" evidence="5">
    <location>
        <begin position="227"/>
        <end position="238"/>
    </location>
</feature>
<keyword evidence="7" id="KW-1185">Reference proteome</keyword>
<feature type="compositionally biased region" description="Pro residues" evidence="5">
    <location>
        <begin position="398"/>
        <end position="407"/>
    </location>
</feature>
<proteinExistence type="predicted"/>
<dbReference type="GO" id="GO:0003887">
    <property type="term" value="F:DNA-directed DNA polymerase activity"/>
    <property type="evidence" value="ECO:0007669"/>
    <property type="project" value="TreeGrafter"/>
</dbReference>
<gene>
    <name evidence="6" type="ORF">EKO27_g11035</name>
</gene>
<sequence>MMDDYKQYLAQKILTEDQAVTYRLLSRALKVHANTAKEMLYDFHKWQSEKSPDTLHATYMIYGTKSSPVQEDEDIEMTDSQASEVIDAPYSDLVPTYTLSLVGQEKLQEILESLSQYSEVTSLHVYSIAPHPLKDFQLLTDTSRRIRELSTADHKVYGTITNPNVRKRERGSAPIRAAIAPQPKVEPKPPVKQEAKPTRTVPVKKEESKPTPKPAAVSAPAKKPQPTTSLKRQASSGIGQMFAKAAAKPKKPVTTAATTSAAAARADDNKASGAMSDDGEDDTEPMTGVKKEDASGRQARRDRQAELRRMMEESDEEEEPEKEADSLEDEPMDEEPPPPEPEQEPKVEEPAEVVSSTTGGRRRGRRRVTRKKQIMDEKGYLVTIQEQGWESFSEDEPAPPPPPPPKAKPQLQSAKPEPAAKPKKGAASKGAGQGNIMSFFSKK</sequence>
<name>A0A439CPJ8_9PEZI</name>
<evidence type="ECO:0000256" key="1">
    <source>
        <dbReference type="ARBA" id="ARBA00004123"/>
    </source>
</evidence>
<evidence type="ECO:0000256" key="2">
    <source>
        <dbReference type="ARBA" id="ARBA00017589"/>
    </source>
</evidence>
<dbReference type="InterPro" id="IPR041913">
    <property type="entry name" value="POLD3_sf"/>
</dbReference>
<evidence type="ECO:0000256" key="3">
    <source>
        <dbReference type="ARBA" id="ARBA00022705"/>
    </source>
</evidence>
<comment type="caution">
    <text evidence="6">The sequence shown here is derived from an EMBL/GenBank/DDBJ whole genome shotgun (WGS) entry which is preliminary data.</text>
</comment>
<dbReference type="Pfam" id="PF09507">
    <property type="entry name" value="CDC27"/>
    <property type="match status" value="1"/>
</dbReference>
<dbReference type="GO" id="GO:0043625">
    <property type="term" value="C:delta DNA polymerase complex"/>
    <property type="evidence" value="ECO:0007669"/>
    <property type="project" value="InterPro"/>
</dbReference>
<protein>
    <recommendedName>
        <fullName evidence="2">DNA polymerase delta subunit 3</fullName>
    </recommendedName>
</protein>